<sequence length="226" mass="25106">ASSTSSSVPSTTISPSVVEQSLKPSNSNSAWGPAPTLSYSQVLNLPKPLQPPKPISQASSELPSFTFRFGQKGNSKFNLSSKFLGEVLVKIRLSSHVTFMQELVYFCRKPREISRRIIKASPGMFITVQAENPLMLEAMPAMHSLGTWESQERTKDAWDVGINSVLDADGQVVAWKLIFLLEKFKPNNMEVAMLFGKVLDGKEILQQMASRTKQDRFNLQVTVKTV</sequence>
<evidence type="ECO:0000313" key="3">
    <source>
        <dbReference type="Proteomes" id="UP000076858"/>
    </source>
</evidence>
<gene>
    <name evidence="2" type="ORF">APZ42_025292</name>
</gene>
<proteinExistence type="predicted"/>
<evidence type="ECO:0000256" key="1">
    <source>
        <dbReference type="SAM" id="MobiDB-lite"/>
    </source>
</evidence>
<organism evidence="2 3">
    <name type="scientific">Daphnia magna</name>
    <dbReference type="NCBI Taxonomy" id="35525"/>
    <lineage>
        <taxon>Eukaryota</taxon>
        <taxon>Metazoa</taxon>
        <taxon>Ecdysozoa</taxon>
        <taxon>Arthropoda</taxon>
        <taxon>Crustacea</taxon>
        <taxon>Branchiopoda</taxon>
        <taxon>Diplostraca</taxon>
        <taxon>Cladocera</taxon>
        <taxon>Anomopoda</taxon>
        <taxon>Daphniidae</taxon>
        <taxon>Daphnia</taxon>
    </lineage>
</organism>
<reference evidence="2 3" key="1">
    <citation type="submission" date="2016-03" db="EMBL/GenBank/DDBJ databases">
        <title>EvidentialGene: Evidence-directed Construction of Genes on Genomes.</title>
        <authorList>
            <person name="Gilbert D.G."/>
            <person name="Choi J.-H."/>
            <person name="Mockaitis K."/>
            <person name="Colbourne J."/>
            <person name="Pfrender M."/>
        </authorList>
    </citation>
    <scope>NUCLEOTIDE SEQUENCE [LARGE SCALE GENOMIC DNA]</scope>
    <source>
        <strain evidence="2 3">Xinb3</strain>
        <tissue evidence="2">Complete organism</tissue>
    </source>
</reference>
<dbReference type="EMBL" id="LRGB01001863">
    <property type="protein sequence ID" value="KZS10293.1"/>
    <property type="molecule type" value="Genomic_DNA"/>
</dbReference>
<evidence type="ECO:0000313" key="2">
    <source>
        <dbReference type="EMBL" id="KZS10293.1"/>
    </source>
</evidence>
<accession>A0A164T9X4</accession>
<feature type="region of interest" description="Disordered" evidence="1">
    <location>
        <begin position="1"/>
        <end position="31"/>
    </location>
</feature>
<comment type="caution">
    <text evidence="2">The sequence shown here is derived from an EMBL/GenBank/DDBJ whole genome shotgun (WGS) entry which is preliminary data.</text>
</comment>
<feature type="compositionally biased region" description="Low complexity" evidence="1">
    <location>
        <begin position="1"/>
        <end position="18"/>
    </location>
</feature>
<feature type="non-terminal residue" evidence="2">
    <location>
        <position position="1"/>
    </location>
</feature>
<dbReference type="OrthoDB" id="111250at2759"/>
<dbReference type="Proteomes" id="UP000076858">
    <property type="component" value="Unassembled WGS sequence"/>
</dbReference>
<keyword evidence="3" id="KW-1185">Reference proteome</keyword>
<protein>
    <submittedName>
        <fullName evidence="2">Uncharacterized protein</fullName>
    </submittedName>
</protein>
<name>A0A164T9X4_9CRUS</name>
<dbReference type="AlphaFoldDB" id="A0A164T9X4"/>